<dbReference type="InterPro" id="IPR050288">
    <property type="entry name" value="Cellulose_deg_GH3"/>
</dbReference>
<dbReference type="GeneID" id="90967792"/>
<comment type="subcellular location">
    <subcellularLocation>
        <location evidence="2">Secreted</location>
    </subcellularLocation>
</comment>
<organism evidence="12 13">
    <name type="scientific">Metarhizium brunneum</name>
    <dbReference type="NCBI Taxonomy" id="500148"/>
    <lineage>
        <taxon>Eukaryota</taxon>
        <taxon>Fungi</taxon>
        <taxon>Dikarya</taxon>
        <taxon>Ascomycota</taxon>
        <taxon>Pezizomycotina</taxon>
        <taxon>Sordariomycetes</taxon>
        <taxon>Hypocreomycetidae</taxon>
        <taxon>Hypocreales</taxon>
        <taxon>Clavicipitaceae</taxon>
        <taxon>Metarhizium</taxon>
    </lineage>
</organism>
<keyword evidence="8" id="KW-0119">Carbohydrate metabolism</keyword>
<dbReference type="GO" id="GO:0009251">
    <property type="term" value="P:glucan catabolic process"/>
    <property type="evidence" value="ECO:0007669"/>
    <property type="project" value="TreeGrafter"/>
</dbReference>
<evidence type="ECO:0000256" key="3">
    <source>
        <dbReference type="ARBA" id="ARBA00005336"/>
    </source>
</evidence>
<evidence type="ECO:0000256" key="7">
    <source>
        <dbReference type="ARBA" id="ARBA00022801"/>
    </source>
</evidence>
<accession>A0A7D5YS82</accession>
<dbReference type="InterPro" id="IPR036881">
    <property type="entry name" value="Glyco_hydro_3_C_sf"/>
</dbReference>
<dbReference type="RefSeq" id="XP_065986856.1">
    <property type="nucleotide sequence ID" value="XM_066130595.1"/>
</dbReference>
<name>A0A7D5YS82_9HYPO</name>
<evidence type="ECO:0000256" key="5">
    <source>
        <dbReference type="ARBA" id="ARBA00022525"/>
    </source>
</evidence>
<dbReference type="AlphaFoldDB" id="A0A7D5YS82"/>
<proteinExistence type="inferred from homology"/>
<evidence type="ECO:0000313" key="12">
    <source>
        <dbReference type="EMBL" id="QLI69740.1"/>
    </source>
</evidence>
<evidence type="ECO:0000259" key="11">
    <source>
        <dbReference type="Pfam" id="PF01915"/>
    </source>
</evidence>
<evidence type="ECO:0000256" key="8">
    <source>
        <dbReference type="ARBA" id="ARBA00023277"/>
    </source>
</evidence>
<dbReference type="GO" id="GO:0008422">
    <property type="term" value="F:beta-glucosidase activity"/>
    <property type="evidence" value="ECO:0007669"/>
    <property type="project" value="UniProtKB-EC"/>
</dbReference>
<dbReference type="EMBL" id="CP058934">
    <property type="protein sequence ID" value="QLI69740.1"/>
    <property type="molecule type" value="Genomic_DNA"/>
</dbReference>
<dbReference type="SUPFAM" id="SSF52279">
    <property type="entry name" value="Beta-D-glucan exohydrolase, C-terminal domain"/>
    <property type="match status" value="1"/>
</dbReference>
<keyword evidence="9" id="KW-0326">Glycosidase</keyword>
<dbReference type="InterPro" id="IPR002772">
    <property type="entry name" value="Glyco_hydro_3_C"/>
</dbReference>
<dbReference type="Gene3D" id="3.40.50.1700">
    <property type="entry name" value="Glycoside hydrolase family 3 C-terminal domain"/>
    <property type="match status" value="1"/>
</dbReference>
<gene>
    <name evidence="12" type="ORF">G6M90_00g055160</name>
</gene>
<dbReference type="OrthoDB" id="416222at2759"/>
<comment type="catalytic activity">
    <reaction evidence="1">
        <text>Hydrolysis of terminal, non-reducing beta-D-glucosyl residues with release of beta-D-glucose.</text>
        <dbReference type="EC" id="3.2.1.21"/>
    </reaction>
</comment>
<keyword evidence="13" id="KW-1185">Reference proteome</keyword>
<evidence type="ECO:0000256" key="10">
    <source>
        <dbReference type="ARBA" id="ARBA00024983"/>
    </source>
</evidence>
<evidence type="ECO:0000256" key="9">
    <source>
        <dbReference type="ARBA" id="ARBA00023295"/>
    </source>
</evidence>
<comment type="function">
    <text evidence="10">Beta-glucosidases are one of a number of cellulolytic enzymes involved in the degradation of cellulosic biomass. Catalyzes the last step releasing glucose from the inhibitory cellobiose.</text>
</comment>
<dbReference type="KEGG" id="mbrn:90967792"/>
<evidence type="ECO:0000256" key="1">
    <source>
        <dbReference type="ARBA" id="ARBA00000448"/>
    </source>
</evidence>
<dbReference type="PANTHER" id="PTHR42715">
    <property type="entry name" value="BETA-GLUCOSIDASE"/>
    <property type="match status" value="1"/>
</dbReference>
<protein>
    <recommendedName>
        <fullName evidence="4">beta-glucosidase</fullName>
        <ecNumber evidence="4">3.2.1.21</ecNumber>
    </recommendedName>
</protein>
<evidence type="ECO:0000313" key="13">
    <source>
        <dbReference type="Proteomes" id="UP000510686"/>
    </source>
</evidence>
<dbReference type="GO" id="GO:0005576">
    <property type="term" value="C:extracellular region"/>
    <property type="evidence" value="ECO:0007669"/>
    <property type="project" value="UniProtKB-SubCell"/>
</dbReference>
<dbReference type="EC" id="3.2.1.21" evidence="4"/>
<dbReference type="PANTHER" id="PTHR42715:SF12">
    <property type="entry name" value="BETA-GLUCOSIDASE G-RELATED"/>
    <property type="match status" value="1"/>
</dbReference>
<dbReference type="Pfam" id="PF01915">
    <property type="entry name" value="Glyco_hydro_3_C"/>
    <property type="match status" value="1"/>
</dbReference>
<keyword evidence="7" id="KW-0378">Hydrolase</keyword>
<sequence length="151" mass="16504">MDIPRIAHGRPGALGKAVIFGLQENQTPIRSRGALFDAADSGAITLTSYTSSLGQFLSDACIVFGSPGIRLVDGFIDHLNATAILFIHLPGQQSGMALVFLLWGQSNPSDKLPYTVAKRESDYGSPQFYFEWEQSTPEQLYAGNLHKLQIF</sequence>
<comment type="similarity">
    <text evidence="3">Belongs to the glycosyl hydrolase 3 family.</text>
</comment>
<keyword evidence="6" id="KW-0732">Signal</keyword>
<evidence type="ECO:0000256" key="6">
    <source>
        <dbReference type="ARBA" id="ARBA00022729"/>
    </source>
</evidence>
<evidence type="ECO:0000256" key="4">
    <source>
        <dbReference type="ARBA" id="ARBA00012744"/>
    </source>
</evidence>
<feature type="domain" description="Glycoside hydrolase family 3 C-terminal" evidence="11">
    <location>
        <begin position="62"/>
        <end position="141"/>
    </location>
</feature>
<dbReference type="Proteomes" id="UP000510686">
    <property type="component" value="Chromosome 3"/>
</dbReference>
<evidence type="ECO:0000256" key="2">
    <source>
        <dbReference type="ARBA" id="ARBA00004613"/>
    </source>
</evidence>
<keyword evidence="5" id="KW-0964">Secreted</keyword>
<reference evidence="12 13" key="1">
    <citation type="submission" date="2020-07" db="EMBL/GenBank/DDBJ databases">
        <title>Telomere length de novo assembly of all 7 chromosomes of the fungus, Metarhizium brunneum, using a novel assembly pipeline.</title>
        <authorList>
            <person name="Saud z."/>
            <person name="Kortsinoglou A."/>
            <person name="Kouvelis V.N."/>
            <person name="Butt T.M."/>
        </authorList>
    </citation>
    <scope>NUCLEOTIDE SEQUENCE [LARGE SCALE GENOMIC DNA]</scope>
    <source>
        <strain evidence="12 13">4556</strain>
    </source>
</reference>